<dbReference type="GO" id="GO:0046872">
    <property type="term" value="F:metal ion binding"/>
    <property type="evidence" value="ECO:0007669"/>
    <property type="project" value="UniProtKB-KW"/>
</dbReference>
<evidence type="ECO:0000256" key="2">
    <source>
        <dbReference type="ARBA" id="ARBA00022723"/>
    </source>
</evidence>
<gene>
    <name evidence="10" type="primary">nagA</name>
    <name evidence="10" type="ORF">KBY27_01225</name>
</gene>
<proteinExistence type="inferred from homology"/>
<dbReference type="Gene3D" id="2.30.40.10">
    <property type="entry name" value="Urease, subunit C, domain 1"/>
    <property type="match status" value="1"/>
</dbReference>
<evidence type="ECO:0000256" key="6">
    <source>
        <dbReference type="PIRSR" id="PIRSR038994-1"/>
    </source>
</evidence>
<feature type="binding site" evidence="7">
    <location>
        <begin position="308"/>
        <end position="310"/>
    </location>
    <ligand>
        <name>substrate</name>
    </ligand>
</feature>
<protein>
    <submittedName>
        <fullName evidence="10">N-acetylglucosamine-6-phosphate deacetylase</fullName>
        <ecNumber evidence="10">3.5.1.25</ecNumber>
    </submittedName>
</protein>
<keyword evidence="3 5" id="KW-0378">Hydrolase</keyword>
<dbReference type="Pfam" id="PF01979">
    <property type="entry name" value="Amidohydro_1"/>
    <property type="match status" value="1"/>
</dbReference>
<reference evidence="10" key="1">
    <citation type="journal article" date="2021" name="Environ. Microbiol.">
        <title>Cryptic niche differentiation of novel sediment ecotypes of Rugeria pomeroyi correlates with nitrate respiration.</title>
        <authorList>
            <person name="Lin X."/>
            <person name="McNichol J."/>
            <person name="Chu X."/>
            <person name="Qian Y."/>
            <person name="Luo H."/>
        </authorList>
    </citation>
    <scope>NUCLEOTIDE SEQUENCE</scope>
    <source>
        <strain evidence="10">SZCCDBB064</strain>
    </source>
</reference>
<evidence type="ECO:0000313" key="11">
    <source>
        <dbReference type="Proteomes" id="UP000813672"/>
    </source>
</evidence>
<comment type="cofactor">
    <cofactor evidence="8">
        <name>a divalent metal cation</name>
        <dbReference type="ChEBI" id="CHEBI:60240"/>
    </cofactor>
    <text evidence="8">Binds 1 divalent metal cation per subunit.</text>
</comment>
<dbReference type="GO" id="GO:0006046">
    <property type="term" value="P:N-acetylglucosamine catabolic process"/>
    <property type="evidence" value="ECO:0007669"/>
    <property type="project" value="TreeGrafter"/>
</dbReference>
<dbReference type="Gene3D" id="3.20.20.140">
    <property type="entry name" value="Metal-dependent hydrolases"/>
    <property type="match status" value="1"/>
</dbReference>
<dbReference type="InterPro" id="IPR006680">
    <property type="entry name" value="Amidohydro-rel"/>
</dbReference>
<dbReference type="SUPFAM" id="SSF51338">
    <property type="entry name" value="Composite domain of metallo-dependent hydrolases"/>
    <property type="match status" value="1"/>
</dbReference>
<feature type="binding site" evidence="7">
    <location>
        <position position="251"/>
    </location>
    <ligand>
        <name>substrate</name>
    </ligand>
</feature>
<dbReference type="AlphaFoldDB" id="A0A9Q3ZKL7"/>
<dbReference type="PIRSF" id="PIRSF038994">
    <property type="entry name" value="NagA"/>
    <property type="match status" value="1"/>
</dbReference>
<evidence type="ECO:0000256" key="4">
    <source>
        <dbReference type="ARBA" id="ARBA00023277"/>
    </source>
</evidence>
<evidence type="ECO:0000313" key="10">
    <source>
        <dbReference type="EMBL" id="MCE8536070.1"/>
    </source>
</evidence>
<feature type="binding site" evidence="7">
    <location>
        <begin position="219"/>
        <end position="220"/>
    </location>
    <ligand>
        <name>substrate</name>
    </ligand>
</feature>
<keyword evidence="2 8" id="KW-0479">Metal-binding</keyword>
<feature type="binding site" evidence="8">
    <location>
        <position position="129"/>
    </location>
    <ligand>
        <name>Zn(2+)</name>
        <dbReference type="ChEBI" id="CHEBI:29105"/>
    </ligand>
</feature>
<evidence type="ECO:0000256" key="5">
    <source>
        <dbReference type="PIRNR" id="PIRNR038994"/>
    </source>
</evidence>
<evidence type="ECO:0000256" key="1">
    <source>
        <dbReference type="ARBA" id="ARBA00010716"/>
    </source>
</evidence>
<organism evidence="10 11">
    <name type="scientific">Ruegeria pomeroyi</name>
    <dbReference type="NCBI Taxonomy" id="89184"/>
    <lineage>
        <taxon>Bacteria</taxon>
        <taxon>Pseudomonadati</taxon>
        <taxon>Pseudomonadota</taxon>
        <taxon>Alphaproteobacteria</taxon>
        <taxon>Rhodobacterales</taxon>
        <taxon>Roseobacteraceae</taxon>
        <taxon>Ruegeria</taxon>
    </lineage>
</organism>
<dbReference type="EMBL" id="JAGQAF010000001">
    <property type="protein sequence ID" value="MCE8536070.1"/>
    <property type="molecule type" value="Genomic_DNA"/>
</dbReference>
<comment type="similarity">
    <text evidence="1 5">Belongs to the metallo-dependent hydrolases superfamily. NagA family.</text>
</comment>
<feature type="domain" description="Amidohydrolase-related" evidence="9">
    <location>
        <begin position="52"/>
        <end position="366"/>
    </location>
</feature>
<feature type="binding site" evidence="7">
    <location>
        <position position="227"/>
    </location>
    <ligand>
        <name>substrate</name>
    </ligand>
</feature>
<comment type="caution">
    <text evidence="10">The sequence shown here is derived from an EMBL/GenBank/DDBJ whole genome shotgun (WGS) entry which is preliminary data.</text>
</comment>
<keyword evidence="4 5" id="KW-0119">Carbohydrate metabolism</keyword>
<dbReference type="InterPro" id="IPR011059">
    <property type="entry name" value="Metal-dep_hydrolase_composite"/>
</dbReference>
<feature type="binding site" evidence="8">
    <location>
        <position position="195"/>
    </location>
    <ligand>
        <name>Zn(2+)</name>
        <dbReference type="ChEBI" id="CHEBI:29105"/>
    </ligand>
</feature>
<evidence type="ECO:0000256" key="7">
    <source>
        <dbReference type="PIRSR" id="PIRSR038994-2"/>
    </source>
</evidence>
<dbReference type="SUPFAM" id="SSF51556">
    <property type="entry name" value="Metallo-dependent hydrolases"/>
    <property type="match status" value="1"/>
</dbReference>
<evidence type="ECO:0000256" key="8">
    <source>
        <dbReference type="PIRSR" id="PIRSR038994-3"/>
    </source>
</evidence>
<dbReference type="PANTHER" id="PTHR11113">
    <property type="entry name" value="N-ACETYLGLUCOSAMINE-6-PHOSPHATE DEACETYLASE"/>
    <property type="match status" value="1"/>
</dbReference>
<dbReference type="GO" id="GO:0008448">
    <property type="term" value="F:N-acetylglucosamine-6-phosphate deacetylase activity"/>
    <property type="evidence" value="ECO:0007669"/>
    <property type="project" value="UniProtKB-EC"/>
</dbReference>
<sequence length="381" mass="38897">MTLALSGARILTPEGVVEGQALLVEAGRILRVASEGETPAGARHLRLEGGWLVPGFVDLQVNGGGGVMLNNAPSVDTLRRMSEAHGRIGATTILPTLITDAPGVVSAAIAAVEAAVAGGVPGIAGLHLEGPHLALSRKGAHDPALIRVMEEEDLALLLEAARRLPLLKVTLATESVTPEQIRALTAAGVLVSLGHTDACFEDCRAATEAGAACVTHLFNAQSQMGNREPGVVGAALALGALSAGIIADGIHVHPASLGNAIRAKAGPGRVFLVSDSMATAGSDIDAFTLNGREIRRSGDRLTLADGTLAGAHLELAQAIRNVMAMAGLDVAAAVGVATRSPADLIGRADLGRLAPGARADLVHLDDQLALRRVWRDGLEIG</sequence>
<dbReference type="NCBIfam" id="TIGR00221">
    <property type="entry name" value="nagA"/>
    <property type="match status" value="1"/>
</dbReference>
<evidence type="ECO:0000256" key="3">
    <source>
        <dbReference type="ARBA" id="ARBA00022801"/>
    </source>
</evidence>
<name>A0A9Q3ZKL7_9RHOB</name>
<feature type="binding site" evidence="7">
    <location>
        <position position="140"/>
    </location>
    <ligand>
        <name>substrate</name>
    </ligand>
</feature>
<dbReference type="Proteomes" id="UP000813672">
    <property type="component" value="Unassembled WGS sequence"/>
</dbReference>
<feature type="binding site" evidence="8">
    <location>
        <position position="216"/>
    </location>
    <ligand>
        <name>Zn(2+)</name>
        <dbReference type="ChEBI" id="CHEBI:29105"/>
    </ligand>
</feature>
<dbReference type="EC" id="3.5.1.25" evidence="10"/>
<dbReference type="InterPro" id="IPR032466">
    <property type="entry name" value="Metal_Hydrolase"/>
</dbReference>
<dbReference type="InterPro" id="IPR003764">
    <property type="entry name" value="GlcNAc_6-P_deAcase"/>
</dbReference>
<dbReference type="RefSeq" id="WP_234218103.1">
    <property type="nucleotide sequence ID" value="NZ_JAGQAF010000001.1"/>
</dbReference>
<evidence type="ECO:0000259" key="9">
    <source>
        <dbReference type="Pfam" id="PF01979"/>
    </source>
</evidence>
<dbReference type="PANTHER" id="PTHR11113:SF14">
    <property type="entry name" value="N-ACETYLGLUCOSAMINE-6-PHOSPHATE DEACETYLASE"/>
    <property type="match status" value="1"/>
</dbReference>
<accession>A0A9Q3ZKL7</accession>
<feature type="active site" description="Proton donor/acceptor" evidence="6">
    <location>
        <position position="275"/>
    </location>
</feature>